<reference evidence="2" key="2">
    <citation type="submission" date="2020-11" db="EMBL/GenBank/DDBJ databases">
        <authorList>
            <person name="McCartney M.A."/>
            <person name="Auch B."/>
            <person name="Kono T."/>
            <person name="Mallez S."/>
            <person name="Becker A."/>
            <person name="Gohl D.M."/>
            <person name="Silverstein K.A.T."/>
            <person name="Koren S."/>
            <person name="Bechman K.B."/>
            <person name="Herman A."/>
            <person name="Abrahante J.E."/>
            <person name="Garbe J."/>
        </authorList>
    </citation>
    <scope>NUCLEOTIDE SEQUENCE</scope>
    <source>
        <strain evidence="2">Duluth1</strain>
        <tissue evidence="2">Whole animal</tissue>
    </source>
</reference>
<proteinExistence type="predicted"/>
<protein>
    <submittedName>
        <fullName evidence="2">Uncharacterized protein</fullName>
    </submittedName>
</protein>
<name>A0A9D4L3L7_DREPO</name>
<organism evidence="2 3">
    <name type="scientific">Dreissena polymorpha</name>
    <name type="common">Zebra mussel</name>
    <name type="synonym">Mytilus polymorpha</name>
    <dbReference type="NCBI Taxonomy" id="45954"/>
    <lineage>
        <taxon>Eukaryota</taxon>
        <taxon>Metazoa</taxon>
        <taxon>Spiralia</taxon>
        <taxon>Lophotrochozoa</taxon>
        <taxon>Mollusca</taxon>
        <taxon>Bivalvia</taxon>
        <taxon>Autobranchia</taxon>
        <taxon>Heteroconchia</taxon>
        <taxon>Euheterodonta</taxon>
        <taxon>Imparidentia</taxon>
        <taxon>Neoheterodontei</taxon>
        <taxon>Myida</taxon>
        <taxon>Dreissenoidea</taxon>
        <taxon>Dreissenidae</taxon>
        <taxon>Dreissena</taxon>
    </lineage>
</organism>
<comment type="caution">
    <text evidence="2">The sequence shown here is derived from an EMBL/GenBank/DDBJ whole genome shotgun (WGS) entry which is preliminary data.</text>
</comment>
<evidence type="ECO:0000256" key="1">
    <source>
        <dbReference type="SAM" id="MobiDB-lite"/>
    </source>
</evidence>
<sequence length="90" mass="10300">MDTAHPDRPPVQDQRLSVEFWEFASVDSFPPPRYPHRPSSTKTDSPGKNTHGLSRTNTVEVRIARDIADQHVIYTDYPGPARQRHGLTRH</sequence>
<reference evidence="2" key="1">
    <citation type="journal article" date="2019" name="bioRxiv">
        <title>The Genome of the Zebra Mussel, Dreissena polymorpha: A Resource for Invasive Species Research.</title>
        <authorList>
            <person name="McCartney M.A."/>
            <person name="Auch B."/>
            <person name="Kono T."/>
            <person name="Mallez S."/>
            <person name="Zhang Y."/>
            <person name="Obille A."/>
            <person name="Becker A."/>
            <person name="Abrahante J.E."/>
            <person name="Garbe J."/>
            <person name="Badalamenti J.P."/>
            <person name="Herman A."/>
            <person name="Mangelson H."/>
            <person name="Liachko I."/>
            <person name="Sullivan S."/>
            <person name="Sone E.D."/>
            <person name="Koren S."/>
            <person name="Silverstein K.A.T."/>
            <person name="Beckman K.B."/>
            <person name="Gohl D.M."/>
        </authorList>
    </citation>
    <scope>NUCLEOTIDE SEQUENCE</scope>
    <source>
        <strain evidence="2">Duluth1</strain>
        <tissue evidence="2">Whole animal</tissue>
    </source>
</reference>
<keyword evidence="3" id="KW-1185">Reference proteome</keyword>
<evidence type="ECO:0000313" key="2">
    <source>
        <dbReference type="EMBL" id="KAH3850704.1"/>
    </source>
</evidence>
<dbReference type="Proteomes" id="UP000828390">
    <property type="component" value="Unassembled WGS sequence"/>
</dbReference>
<feature type="compositionally biased region" description="Polar residues" evidence="1">
    <location>
        <begin position="38"/>
        <end position="58"/>
    </location>
</feature>
<gene>
    <name evidence="2" type="ORF">DPMN_093177</name>
</gene>
<feature type="region of interest" description="Disordered" evidence="1">
    <location>
        <begin position="26"/>
        <end position="58"/>
    </location>
</feature>
<dbReference type="AlphaFoldDB" id="A0A9D4L3L7"/>
<dbReference type="EMBL" id="JAIWYP010000003">
    <property type="protein sequence ID" value="KAH3850704.1"/>
    <property type="molecule type" value="Genomic_DNA"/>
</dbReference>
<evidence type="ECO:0000313" key="3">
    <source>
        <dbReference type="Proteomes" id="UP000828390"/>
    </source>
</evidence>
<accession>A0A9D4L3L7</accession>